<keyword evidence="8" id="KW-1185">Reference proteome</keyword>
<feature type="transmembrane region" description="Helical" evidence="5">
    <location>
        <begin position="35"/>
        <end position="54"/>
    </location>
</feature>
<dbReference type="EMBL" id="CP049056">
    <property type="protein sequence ID" value="QIE54580.1"/>
    <property type="molecule type" value="Genomic_DNA"/>
</dbReference>
<comment type="subcellular location">
    <subcellularLocation>
        <location evidence="1">Membrane</location>
        <topology evidence="1">Multi-pass membrane protein</topology>
    </subcellularLocation>
</comment>
<dbReference type="PANTHER" id="PTHR33507:SF3">
    <property type="entry name" value="INNER MEMBRANE PROTEIN YBBJ"/>
    <property type="match status" value="1"/>
</dbReference>
<dbReference type="AlphaFoldDB" id="A0A7L5BSP1"/>
<feature type="transmembrane region" description="Helical" evidence="5">
    <location>
        <begin position="6"/>
        <end position="28"/>
    </location>
</feature>
<accession>A0A7L5BSP1</accession>
<feature type="transmembrane region" description="Helical" evidence="5">
    <location>
        <begin position="60"/>
        <end position="81"/>
    </location>
</feature>
<keyword evidence="3 5" id="KW-1133">Transmembrane helix</keyword>
<keyword evidence="4 5" id="KW-0472">Membrane</keyword>
<dbReference type="InterPro" id="IPR052165">
    <property type="entry name" value="Membrane_assoc_protease"/>
</dbReference>
<name>A0A7L5BSP1_9RHOB</name>
<dbReference type="GO" id="GO:0005886">
    <property type="term" value="C:plasma membrane"/>
    <property type="evidence" value="ECO:0007669"/>
    <property type="project" value="TreeGrafter"/>
</dbReference>
<evidence type="ECO:0000256" key="1">
    <source>
        <dbReference type="ARBA" id="ARBA00004141"/>
    </source>
</evidence>
<feature type="domain" description="NfeD-like C-terminal" evidence="6">
    <location>
        <begin position="98"/>
        <end position="154"/>
    </location>
</feature>
<reference evidence="7 8" key="1">
    <citation type="submission" date="2020-02" db="EMBL/GenBank/DDBJ databases">
        <title>complete genome sequence of Rhodobacteraceae bacterium.</title>
        <authorList>
            <person name="Park J."/>
            <person name="Kim Y.-S."/>
            <person name="Kim K.-H."/>
        </authorList>
    </citation>
    <scope>NUCLEOTIDE SEQUENCE [LARGE SCALE GENOMIC DNA]</scope>
    <source>
        <strain evidence="7 8">RR4-56</strain>
    </source>
</reference>
<evidence type="ECO:0000313" key="8">
    <source>
        <dbReference type="Proteomes" id="UP000503336"/>
    </source>
</evidence>
<dbReference type="Proteomes" id="UP000503336">
    <property type="component" value="Chromosome"/>
</dbReference>
<evidence type="ECO:0000313" key="7">
    <source>
        <dbReference type="EMBL" id="QIE54580.1"/>
    </source>
</evidence>
<dbReference type="KEGG" id="hdh:G5B40_03485"/>
<sequence length="155" mass="16389">MPEFDLFALLAGASPWWWVALAVIVGVIELLTFSYFLIWVALAALATGVTLWFAPGLGGAAQLALFAALAVVLTVAGRAWLARRRVVDGAPGLNRRSEQMVGRVGKTMAAFERGEGVLLIDGVRWSARLRTGAAGPGETLRVIGAEGMVLICEPA</sequence>
<protein>
    <submittedName>
        <fullName evidence="7">NfeD family protein</fullName>
    </submittedName>
</protein>
<evidence type="ECO:0000256" key="4">
    <source>
        <dbReference type="ARBA" id="ARBA00023136"/>
    </source>
</evidence>
<dbReference type="RefSeq" id="WP_165095046.1">
    <property type="nucleotide sequence ID" value="NZ_CP049056.1"/>
</dbReference>
<dbReference type="InterPro" id="IPR012340">
    <property type="entry name" value="NA-bd_OB-fold"/>
</dbReference>
<keyword evidence="2 5" id="KW-0812">Transmembrane</keyword>
<dbReference type="Pfam" id="PF01957">
    <property type="entry name" value="NfeD"/>
    <property type="match status" value="1"/>
</dbReference>
<organism evidence="7 8">
    <name type="scientific">Pikeienuella piscinae</name>
    <dbReference type="NCBI Taxonomy" id="2748098"/>
    <lineage>
        <taxon>Bacteria</taxon>
        <taxon>Pseudomonadati</taxon>
        <taxon>Pseudomonadota</taxon>
        <taxon>Alphaproteobacteria</taxon>
        <taxon>Rhodobacterales</taxon>
        <taxon>Paracoccaceae</taxon>
        <taxon>Pikeienuella</taxon>
    </lineage>
</organism>
<dbReference type="PANTHER" id="PTHR33507">
    <property type="entry name" value="INNER MEMBRANE PROTEIN YBBJ"/>
    <property type="match status" value="1"/>
</dbReference>
<evidence type="ECO:0000256" key="2">
    <source>
        <dbReference type="ARBA" id="ARBA00022692"/>
    </source>
</evidence>
<dbReference type="Gene3D" id="2.40.50.140">
    <property type="entry name" value="Nucleic acid-binding proteins"/>
    <property type="match status" value="1"/>
</dbReference>
<evidence type="ECO:0000259" key="6">
    <source>
        <dbReference type="Pfam" id="PF01957"/>
    </source>
</evidence>
<proteinExistence type="predicted"/>
<dbReference type="InterPro" id="IPR002810">
    <property type="entry name" value="NfeD-like_C"/>
</dbReference>
<gene>
    <name evidence="7" type="ORF">G5B40_03485</name>
</gene>
<evidence type="ECO:0000256" key="5">
    <source>
        <dbReference type="SAM" id="Phobius"/>
    </source>
</evidence>
<evidence type="ECO:0000256" key="3">
    <source>
        <dbReference type="ARBA" id="ARBA00022989"/>
    </source>
</evidence>
<dbReference type="SUPFAM" id="SSF141322">
    <property type="entry name" value="NfeD domain-like"/>
    <property type="match status" value="1"/>
</dbReference>